<accession>A0A1W9S0H0</accession>
<dbReference type="Gene3D" id="3.40.50.300">
    <property type="entry name" value="P-loop containing nucleotide triphosphate hydrolases"/>
    <property type="match status" value="1"/>
</dbReference>
<name>A0A1W9S0H0_9BACT</name>
<feature type="domain" description="ABC transporter" evidence="5">
    <location>
        <begin position="6"/>
        <end position="254"/>
    </location>
</feature>
<protein>
    <recommendedName>
        <fullName evidence="5">ABC transporter domain-containing protein</fullName>
    </recommendedName>
</protein>
<dbReference type="SMART" id="SM00382">
    <property type="entry name" value="AAA"/>
    <property type="match status" value="1"/>
</dbReference>
<dbReference type="Pfam" id="PF00005">
    <property type="entry name" value="ABC_tran"/>
    <property type="match status" value="1"/>
</dbReference>
<dbReference type="EMBL" id="NATQ01000076">
    <property type="protein sequence ID" value="OQX90283.1"/>
    <property type="molecule type" value="Genomic_DNA"/>
</dbReference>
<reference evidence="7" key="1">
    <citation type="submission" date="2017-03" db="EMBL/GenBank/DDBJ databases">
        <title>Novel pathways for hydrocarbon cycling and metabolic interdependencies in hydrothermal sediment communities.</title>
        <authorList>
            <person name="Dombrowski N."/>
            <person name="Seitz K."/>
            <person name="Teske A."/>
            <person name="Baker B."/>
        </authorList>
    </citation>
    <scope>NUCLEOTIDE SEQUENCE [LARGE SCALE GENOMIC DNA]</scope>
</reference>
<dbReference type="PANTHER" id="PTHR42711:SF5">
    <property type="entry name" value="ABC TRANSPORTER ATP-BINDING PROTEIN NATA"/>
    <property type="match status" value="1"/>
</dbReference>
<evidence type="ECO:0000313" key="6">
    <source>
        <dbReference type="EMBL" id="OQX90283.1"/>
    </source>
</evidence>
<comment type="similarity">
    <text evidence="1">Belongs to the ABC transporter superfamily.</text>
</comment>
<evidence type="ECO:0000256" key="4">
    <source>
        <dbReference type="ARBA" id="ARBA00022840"/>
    </source>
</evidence>
<evidence type="ECO:0000313" key="7">
    <source>
        <dbReference type="Proteomes" id="UP000192611"/>
    </source>
</evidence>
<dbReference type="InterPro" id="IPR003593">
    <property type="entry name" value="AAA+_ATPase"/>
</dbReference>
<dbReference type="CDD" id="cd03230">
    <property type="entry name" value="ABC_DR_subfamily_A"/>
    <property type="match status" value="1"/>
</dbReference>
<evidence type="ECO:0000256" key="3">
    <source>
        <dbReference type="ARBA" id="ARBA00022741"/>
    </source>
</evidence>
<dbReference type="InterPro" id="IPR003439">
    <property type="entry name" value="ABC_transporter-like_ATP-bd"/>
</dbReference>
<proteinExistence type="inferred from homology"/>
<dbReference type="PROSITE" id="PS50893">
    <property type="entry name" value="ABC_TRANSPORTER_2"/>
    <property type="match status" value="1"/>
</dbReference>
<sequence length="270" mass="31076">MNEVVLECKNLTKAFNTHSNGSGIRNFFVRKKKMFALKNISFSVRKGEIFGIIGPNGSGKSTLVRIIVNLLIPDSGYCMVKGMDVQKNEIEVRRLMNRVSVEASFFKKLSVMENLLYIGRLYNMKSDETRKRVEEIMKKLVFPVTYLEESVENLSRGMQQKVAVARAFMTQPELLLLDEPTTGLDPVSKRHVQEFIVYVRKRFETTILLCSHDMAEVEKICDRVAIIMKGEFVKVDTPERLKILVRGVENPTMEDVFIQLTGREWEKEVN</sequence>
<comment type="caution">
    <text evidence="6">The sequence shown here is derived from an EMBL/GenBank/DDBJ whole genome shotgun (WGS) entry which is preliminary data.</text>
</comment>
<organism evidence="6 7">
    <name type="scientific">Candidatus Coatesbacteria bacterium 4484_99</name>
    <dbReference type="NCBI Taxonomy" id="1970774"/>
    <lineage>
        <taxon>Bacteria</taxon>
        <taxon>Candidatus Coatesiibacteriota</taxon>
    </lineage>
</organism>
<dbReference type="GO" id="GO:0005524">
    <property type="term" value="F:ATP binding"/>
    <property type="evidence" value="ECO:0007669"/>
    <property type="project" value="UniProtKB-KW"/>
</dbReference>
<dbReference type="Proteomes" id="UP000192611">
    <property type="component" value="Unassembled WGS sequence"/>
</dbReference>
<keyword evidence="3" id="KW-0547">Nucleotide-binding</keyword>
<dbReference type="InterPro" id="IPR027417">
    <property type="entry name" value="P-loop_NTPase"/>
</dbReference>
<dbReference type="InterPro" id="IPR050763">
    <property type="entry name" value="ABC_transporter_ATP-binding"/>
</dbReference>
<evidence type="ECO:0000259" key="5">
    <source>
        <dbReference type="PROSITE" id="PS50893"/>
    </source>
</evidence>
<dbReference type="GO" id="GO:0016887">
    <property type="term" value="F:ATP hydrolysis activity"/>
    <property type="evidence" value="ECO:0007669"/>
    <property type="project" value="InterPro"/>
</dbReference>
<evidence type="ECO:0000256" key="2">
    <source>
        <dbReference type="ARBA" id="ARBA00022448"/>
    </source>
</evidence>
<dbReference type="PANTHER" id="PTHR42711">
    <property type="entry name" value="ABC TRANSPORTER ATP-BINDING PROTEIN"/>
    <property type="match status" value="1"/>
</dbReference>
<keyword evidence="4" id="KW-0067">ATP-binding</keyword>
<dbReference type="AlphaFoldDB" id="A0A1W9S0H0"/>
<dbReference type="SUPFAM" id="SSF52540">
    <property type="entry name" value="P-loop containing nucleoside triphosphate hydrolases"/>
    <property type="match status" value="1"/>
</dbReference>
<evidence type="ECO:0000256" key="1">
    <source>
        <dbReference type="ARBA" id="ARBA00005417"/>
    </source>
</evidence>
<keyword evidence="2" id="KW-0813">Transport</keyword>
<gene>
    <name evidence="6" type="ORF">B6D57_03955</name>
</gene>